<dbReference type="Proteomes" id="UP000035681">
    <property type="component" value="Unplaced"/>
</dbReference>
<evidence type="ECO:0000256" key="1">
    <source>
        <dbReference type="SAM" id="MobiDB-lite"/>
    </source>
</evidence>
<name>A0A0K0EPI3_STRER</name>
<dbReference type="WBParaSite" id="TCONS_00003343.p1">
    <property type="protein sequence ID" value="TCONS_00003343.p1"/>
    <property type="gene ID" value="XLOC_003083"/>
</dbReference>
<evidence type="ECO:0000313" key="3">
    <source>
        <dbReference type="WBParaSite" id="SSTP_0001136700.1"/>
    </source>
</evidence>
<dbReference type="AlphaFoldDB" id="A0A0K0EPI3"/>
<reference evidence="3" key="1">
    <citation type="submission" date="2015-08" db="UniProtKB">
        <authorList>
            <consortium name="WormBaseParasite"/>
        </authorList>
    </citation>
    <scope>IDENTIFICATION</scope>
</reference>
<accession>A0A0K0EPI3</accession>
<feature type="compositionally biased region" description="Basic residues" evidence="1">
    <location>
        <begin position="1"/>
        <end position="20"/>
    </location>
</feature>
<organism evidence="3">
    <name type="scientific">Strongyloides stercoralis</name>
    <name type="common">Threadworm</name>
    <dbReference type="NCBI Taxonomy" id="6248"/>
    <lineage>
        <taxon>Eukaryota</taxon>
        <taxon>Metazoa</taxon>
        <taxon>Ecdysozoa</taxon>
        <taxon>Nematoda</taxon>
        <taxon>Chromadorea</taxon>
        <taxon>Rhabditida</taxon>
        <taxon>Tylenchina</taxon>
        <taxon>Panagrolaimomorpha</taxon>
        <taxon>Strongyloidoidea</taxon>
        <taxon>Strongyloididae</taxon>
        <taxon>Strongyloides</taxon>
    </lineage>
</organism>
<keyword evidence="2" id="KW-1185">Reference proteome</keyword>
<protein>
    <submittedName>
        <fullName evidence="3">Nucleolar protein 16</fullName>
    </submittedName>
</protein>
<dbReference type="WBParaSite" id="SSTP_0001136700.1">
    <property type="protein sequence ID" value="SSTP_0001136700.1"/>
    <property type="gene ID" value="SSTP_0001136700"/>
</dbReference>
<evidence type="ECO:0000313" key="2">
    <source>
        <dbReference type="Proteomes" id="UP000035681"/>
    </source>
</evidence>
<feature type="region of interest" description="Disordered" evidence="1">
    <location>
        <begin position="1"/>
        <end position="23"/>
    </location>
</feature>
<proteinExistence type="predicted"/>
<sequence>MSKVKVRKNNNNYNKRKKNNNGKIVKQNKILHNPLKFAPPILMMPQVLDKPKRIIKNGVRKLVLPKDVKTKLFENLRGKHLKVDQNQLNELIKRGVDMNIDENILGFQPILMLKQRYKELCKIYCEDISKCVKGVWFGNCRYGATFLPPGHF</sequence>